<feature type="region of interest" description="Disordered" evidence="1">
    <location>
        <begin position="424"/>
        <end position="496"/>
    </location>
</feature>
<name>A0A401PCL9_SCYTO</name>
<dbReference type="EMBL" id="BFAA01004785">
    <property type="protein sequence ID" value="GCB70870.1"/>
    <property type="molecule type" value="Genomic_DNA"/>
</dbReference>
<sequence length="1135" mass="126408">MSGKVATGKDVNAPRDAGHWDRGGLEDLEMWESKEKRDVCYMRPQEAWESGMNLGRGWGSPEQFKRPLGYQQKHIRRPLPLLYEPIYEEWEPLYIRDLPQSPPLNQPANSTQAEVYPFSKEHWTRDHSPHREAAYLSDYRQLGPQTEPSERRILPSPSSFEGKGYKERPLKPPSYKMYLQMKVRADQERKVAQLENHQRNVQKSPAPVQKTPSFPGHYEMPQYVRQQALGRERKPQGGYGVSGSNVKAAFPARNPDPFDGGRDRIYPPASEPGFKPPQEGFANMPADRRNCSQVSRNEKMGQVHQERKCIDPERFGALVTERDPGTSYGGWRTMGAYLSPGVTQRPGDVSLPLYHTSGKSAKEKPRRSDLKHGGMKASNPHIESDGWLRDEDLENQARSRMKGDVLRSKRGEVVFCLISRPDCTQKAQDPRSHTLPKVGRTSDVPSWPDGLEPPRMTQRERRFDELQGSNSANLEARRPPDCVEAHPSPSRQEFHPDTMKYRSADHDIETHGWRNLNYTSNSDHNFSAGNKQALGDRTRQQFAPGDGEGMTRWRDPEDAMRKETFDQRSAEWSVRGLQVAAQEGAQWDRGRGREEMGLVSPSNRCGPDGIGHDRIVSALEWKVLGKARSVKRQAWDVSLDGEQHFGGKRLTVANQQRERKLPEWKEPLHSSVRTANRFNREDVTHDGVFIIDASAAIVKVEYIPSPKKERVRFSSPIEVEGFTASPEQDTLPDSRKAVEWSATGDASERVRGIVQGMLPSRETTGSQSNSRDSESTKRDLETKEDPTPPPKVKESMEKRASRILGLPNVDTDSRELLVETGPVPEETHSDVTGEHPTEKRSGQWIADRVDGFESKIGCDGQKDPEPATIGASQPLGVAPDLLDEARFNGETGDKTPIPEESQTQQELSEDETSLAPVAPGPSAEDEEDLERPDLWKVGEQGSEPAAQDLHDMVFESVSRIRRHTAPDSESDGEEVGQPFTPDKGEEGEVLPPSSGGSSASSDTVIMCNQAGQSEEALDTMDGESDVSAPEQEGKAASPQENIDDQKVQQLVDTVSRTQQHQEMEAEEFSTRETLLKELSEDQGESLPGDGSATSTNLVEPPSGAGSPECAQKALQTTDNESNSDTEIDGSDSAGR</sequence>
<feature type="region of interest" description="Disordered" evidence="1">
    <location>
        <begin position="142"/>
        <end position="171"/>
    </location>
</feature>
<feature type="region of interest" description="Disordered" evidence="1">
    <location>
        <begin position="723"/>
        <end position="1135"/>
    </location>
</feature>
<feature type="region of interest" description="Disordered" evidence="1">
    <location>
        <begin position="195"/>
        <end position="285"/>
    </location>
</feature>
<feature type="compositionally biased region" description="Acidic residues" evidence="1">
    <location>
        <begin position="1015"/>
        <end position="1024"/>
    </location>
</feature>
<evidence type="ECO:0000313" key="3">
    <source>
        <dbReference type="Proteomes" id="UP000288216"/>
    </source>
</evidence>
<dbReference type="PANTHER" id="PTHR16757:SF1">
    <property type="entry name" value="DENDRIN"/>
    <property type="match status" value="1"/>
</dbReference>
<proteinExistence type="predicted"/>
<feature type="compositionally biased region" description="Basic and acidic residues" evidence="1">
    <location>
        <begin position="1059"/>
        <end position="1079"/>
    </location>
</feature>
<protein>
    <submittedName>
        <fullName evidence="2">Uncharacterized protein</fullName>
    </submittedName>
</protein>
<dbReference type="PANTHER" id="PTHR16757">
    <property type="entry name" value="DENDRIN"/>
    <property type="match status" value="1"/>
</dbReference>
<feature type="compositionally biased region" description="Basic and acidic residues" evidence="1">
    <location>
        <begin position="475"/>
        <end position="484"/>
    </location>
</feature>
<evidence type="ECO:0000313" key="2">
    <source>
        <dbReference type="EMBL" id="GCB70870.1"/>
    </source>
</evidence>
<gene>
    <name evidence="2" type="ORF">scyTo_0010872</name>
</gene>
<feature type="compositionally biased region" description="Basic and acidic residues" evidence="1">
    <location>
        <begin position="825"/>
        <end position="853"/>
    </location>
</feature>
<accession>A0A401PCL9</accession>
<dbReference type="OrthoDB" id="9900378at2759"/>
<feature type="region of interest" description="Disordered" evidence="1">
    <location>
        <begin position="342"/>
        <end position="389"/>
    </location>
</feature>
<feature type="compositionally biased region" description="Basic and acidic residues" evidence="1">
    <location>
        <begin position="771"/>
        <end position="800"/>
    </location>
</feature>
<feature type="compositionally biased region" description="Basic and acidic residues" evidence="1">
    <location>
        <begin position="883"/>
        <end position="897"/>
    </location>
</feature>
<dbReference type="AlphaFoldDB" id="A0A401PCL9"/>
<evidence type="ECO:0000256" key="1">
    <source>
        <dbReference type="SAM" id="MobiDB-lite"/>
    </source>
</evidence>
<keyword evidence="3" id="KW-1185">Reference proteome</keyword>
<feature type="compositionally biased region" description="Basic and acidic residues" evidence="1">
    <location>
        <begin position="360"/>
        <end position="372"/>
    </location>
</feature>
<reference evidence="2 3" key="1">
    <citation type="journal article" date="2018" name="Nat. Ecol. Evol.">
        <title>Shark genomes provide insights into elasmobranch evolution and the origin of vertebrates.</title>
        <authorList>
            <person name="Hara Y"/>
            <person name="Yamaguchi K"/>
            <person name="Onimaru K"/>
            <person name="Kadota M"/>
            <person name="Koyanagi M"/>
            <person name="Keeley SD"/>
            <person name="Tatsumi K"/>
            <person name="Tanaka K"/>
            <person name="Motone F"/>
            <person name="Kageyama Y"/>
            <person name="Nozu R"/>
            <person name="Adachi N"/>
            <person name="Nishimura O"/>
            <person name="Nakagawa R"/>
            <person name="Tanegashima C"/>
            <person name="Kiyatake I"/>
            <person name="Matsumoto R"/>
            <person name="Murakumo K"/>
            <person name="Nishida K"/>
            <person name="Terakita A"/>
            <person name="Kuratani S"/>
            <person name="Sato K"/>
            <person name="Hyodo S Kuraku.S."/>
        </authorList>
    </citation>
    <scope>NUCLEOTIDE SEQUENCE [LARGE SCALE GENOMIC DNA]</scope>
</reference>
<organism evidence="2 3">
    <name type="scientific">Scyliorhinus torazame</name>
    <name type="common">Cloudy catshark</name>
    <name type="synonym">Catulus torazame</name>
    <dbReference type="NCBI Taxonomy" id="75743"/>
    <lineage>
        <taxon>Eukaryota</taxon>
        <taxon>Metazoa</taxon>
        <taxon>Chordata</taxon>
        <taxon>Craniata</taxon>
        <taxon>Vertebrata</taxon>
        <taxon>Chondrichthyes</taxon>
        <taxon>Elasmobranchii</taxon>
        <taxon>Galeomorphii</taxon>
        <taxon>Galeoidea</taxon>
        <taxon>Carcharhiniformes</taxon>
        <taxon>Scyliorhinidae</taxon>
        <taxon>Scyliorhinus</taxon>
    </lineage>
</organism>
<feature type="compositionally biased region" description="Polar residues" evidence="1">
    <location>
        <begin position="761"/>
        <end position="770"/>
    </location>
</feature>
<feature type="compositionally biased region" description="Polar residues" evidence="1">
    <location>
        <begin position="1047"/>
        <end position="1058"/>
    </location>
</feature>
<dbReference type="Proteomes" id="UP000288216">
    <property type="component" value="Unassembled WGS sequence"/>
</dbReference>
<dbReference type="InterPro" id="IPR026500">
    <property type="entry name" value="Dendrin"/>
</dbReference>
<comment type="caution">
    <text evidence="2">The sequence shown here is derived from an EMBL/GenBank/DDBJ whole genome shotgun (WGS) entry which is preliminary data.</text>
</comment>